<feature type="compositionally biased region" description="Gly residues" evidence="5">
    <location>
        <begin position="22"/>
        <end position="32"/>
    </location>
</feature>
<keyword evidence="4" id="KW-0699">rRNA-binding</keyword>
<dbReference type="GO" id="GO:0019843">
    <property type="term" value="F:rRNA binding"/>
    <property type="evidence" value="ECO:0007669"/>
    <property type="project" value="UniProtKB-UniRule"/>
</dbReference>
<evidence type="ECO:0000256" key="5">
    <source>
        <dbReference type="SAM" id="MobiDB-lite"/>
    </source>
</evidence>
<keyword evidence="4" id="KW-0694">RNA-binding</keyword>
<dbReference type="NCBIfam" id="TIGR01071">
    <property type="entry name" value="rplO_bact"/>
    <property type="match status" value="1"/>
</dbReference>
<dbReference type="Gene3D" id="3.100.10.10">
    <property type="match status" value="1"/>
</dbReference>
<sequence>MEVTNLSSLPKIIGKKTKRIGRGLGSGRGAKSGRGTTRHQKARENIPLHFEGGQGRMVKRFPLLRGKGRNQGRQHPIAIDIKRLNIFENGSTVDIDALVKSDIIRKGEVKRGVKIVGNGKLIKKLTVKLPVSQGGSKLINVAGGTCIKL</sequence>
<reference evidence="7 8" key="1">
    <citation type="journal article" date="2016" name="Environ. Microbiol.">
        <title>Genomic resolution of a cold subsurface aquifer community provides metabolic insights for novel microbes adapted to high CO concentrations.</title>
        <authorList>
            <person name="Probst A.J."/>
            <person name="Castelle C.J."/>
            <person name="Singh A."/>
            <person name="Brown C.T."/>
            <person name="Anantharaman K."/>
            <person name="Sharon I."/>
            <person name="Hug L.A."/>
            <person name="Burstein D."/>
            <person name="Emerson J.B."/>
            <person name="Thomas B.C."/>
            <person name="Banfield J.F."/>
        </authorList>
    </citation>
    <scope>NUCLEOTIDE SEQUENCE [LARGE SCALE GENOMIC DNA]</scope>
    <source>
        <strain evidence="7">CG2_30_33_16</strain>
    </source>
</reference>
<evidence type="ECO:0000256" key="2">
    <source>
        <dbReference type="ARBA" id="ARBA00022980"/>
    </source>
</evidence>
<dbReference type="GO" id="GO:0006412">
    <property type="term" value="P:translation"/>
    <property type="evidence" value="ECO:0007669"/>
    <property type="project" value="UniProtKB-UniRule"/>
</dbReference>
<keyword evidence="2 4" id="KW-0689">Ribosomal protein</keyword>
<proteinExistence type="inferred from homology"/>
<dbReference type="GO" id="GO:0015934">
    <property type="term" value="C:large ribosomal subunit"/>
    <property type="evidence" value="ECO:0007669"/>
    <property type="project" value="InterPro"/>
</dbReference>
<evidence type="ECO:0000313" key="8">
    <source>
        <dbReference type="Proteomes" id="UP000183758"/>
    </source>
</evidence>
<name>A0A1J5HL48_9BACT</name>
<dbReference type="EMBL" id="MNZM01000111">
    <property type="protein sequence ID" value="OIP82538.1"/>
    <property type="molecule type" value="Genomic_DNA"/>
</dbReference>
<evidence type="ECO:0000259" key="6">
    <source>
        <dbReference type="Pfam" id="PF00828"/>
    </source>
</evidence>
<accession>A0A1J5HL48</accession>
<dbReference type="InterPro" id="IPR030878">
    <property type="entry name" value="Ribosomal_uL15"/>
</dbReference>
<dbReference type="InterPro" id="IPR021131">
    <property type="entry name" value="Ribosomal_uL15/eL18"/>
</dbReference>
<comment type="function">
    <text evidence="4">Binds to the 23S rRNA.</text>
</comment>
<feature type="domain" description="Large ribosomal subunit protein uL15/eL18" evidence="6">
    <location>
        <begin position="82"/>
        <end position="147"/>
    </location>
</feature>
<comment type="subunit">
    <text evidence="4">Part of the 50S ribosomal subunit.</text>
</comment>
<dbReference type="PANTHER" id="PTHR12934:SF11">
    <property type="entry name" value="LARGE RIBOSOMAL SUBUNIT PROTEIN UL15M"/>
    <property type="match status" value="1"/>
</dbReference>
<dbReference type="InterPro" id="IPR005749">
    <property type="entry name" value="Ribosomal_uL15_bac-type"/>
</dbReference>
<dbReference type="Proteomes" id="UP000183758">
    <property type="component" value="Unassembled WGS sequence"/>
</dbReference>
<evidence type="ECO:0000313" key="7">
    <source>
        <dbReference type="EMBL" id="OIP82538.1"/>
    </source>
</evidence>
<organism evidence="7 8">
    <name type="scientific">Candidatus Roizmanbacteria bacterium CG2_30_33_16</name>
    <dbReference type="NCBI Taxonomy" id="1805340"/>
    <lineage>
        <taxon>Bacteria</taxon>
        <taxon>Candidatus Roizmaniibacteriota</taxon>
    </lineage>
</organism>
<dbReference type="AlphaFoldDB" id="A0A1J5HL48"/>
<evidence type="ECO:0000256" key="4">
    <source>
        <dbReference type="HAMAP-Rule" id="MF_01341"/>
    </source>
</evidence>
<evidence type="ECO:0000256" key="3">
    <source>
        <dbReference type="ARBA" id="ARBA00023274"/>
    </source>
</evidence>
<feature type="region of interest" description="Disordered" evidence="5">
    <location>
        <begin position="17"/>
        <end position="43"/>
    </location>
</feature>
<evidence type="ECO:0000256" key="1">
    <source>
        <dbReference type="ARBA" id="ARBA00007320"/>
    </source>
</evidence>
<comment type="similarity">
    <text evidence="1 4">Belongs to the universal ribosomal protein uL15 family.</text>
</comment>
<gene>
    <name evidence="4" type="primary">rplO</name>
    <name evidence="7" type="ORF">AUK04_04570</name>
</gene>
<protein>
    <recommendedName>
        <fullName evidence="4">Large ribosomal subunit protein uL15</fullName>
    </recommendedName>
</protein>
<keyword evidence="3 4" id="KW-0687">Ribonucleoprotein</keyword>
<dbReference type="GO" id="GO:0003735">
    <property type="term" value="F:structural constituent of ribosome"/>
    <property type="evidence" value="ECO:0007669"/>
    <property type="project" value="InterPro"/>
</dbReference>
<dbReference type="SUPFAM" id="SSF52080">
    <property type="entry name" value="Ribosomal proteins L15p and L18e"/>
    <property type="match status" value="1"/>
</dbReference>
<dbReference type="Pfam" id="PF00828">
    <property type="entry name" value="Ribosomal_L27A"/>
    <property type="match status" value="1"/>
</dbReference>
<dbReference type="HAMAP" id="MF_01341">
    <property type="entry name" value="Ribosomal_uL15"/>
    <property type="match status" value="1"/>
</dbReference>
<comment type="caution">
    <text evidence="7">The sequence shown here is derived from an EMBL/GenBank/DDBJ whole genome shotgun (WGS) entry which is preliminary data.</text>
</comment>
<dbReference type="InterPro" id="IPR036227">
    <property type="entry name" value="Ribosomal_uL15/eL18_sf"/>
</dbReference>
<dbReference type="PANTHER" id="PTHR12934">
    <property type="entry name" value="50S RIBOSOMAL PROTEIN L15"/>
    <property type="match status" value="1"/>
</dbReference>